<dbReference type="PANTHER" id="PTHR22677:SF4">
    <property type="entry name" value="USHER SYNDROME TYPE-1G PROTEIN-LIKE PROTEIN"/>
    <property type="match status" value="1"/>
</dbReference>
<dbReference type="Proteomes" id="UP000625735">
    <property type="component" value="Unassembled WGS sequence"/>
</dbReference>
<gene>
    <name evidence="2" type="ORF">GCM10011343_19340</name>
</gene>
<dbReference type="PROSITE" id="PS50297">
    <property type="entry name" value="ANK_REP_REGION"/>
    <property type="match status" value="3"/>
</dbReference>
<organism evidence="2 3">
    <name type="scientific">Flavobacterium orientale</name>
    <dbReference type="NCBI Taxonomy" id="1756020"/>
    <lineage>
        <taxon>Bacteria</taxon>
        <taxon>Pseudomonadati</taxon>
        <taxon>Bacteroidota</taxon>
        <taxon>Flavobacteriia</taxon>
        <taxon>Flavobacteriales</taxon>
        <taxon>Flavobacteriaceae</taxon>
        <taxon>Flavobacterium</taxon>
    </lineage>
</organism>
<dbReference type="RefSeq" id="WP_188362364.1">
    <property type="nucleotide sequence ID" value="NZ_BMFG01000007.1"/>
</dbReference>
<proteinExistence type="predicted"/>
<name>A0A917DDZ0_9FLAO</name>
<reference evidence="2" key="1">
    <citation type="journal article" date="2014" name="Int. J. Syst. Evol. Microbiol.">
        <title>Complete genome sequence of Corynebacterium casei LMG S-19264T (=DSM 44701T), isolated from a smear-ripened cheese.</title>
        <authorList>
            <consortium name="US DOE Joint Genome Institute (JGI-PGF)"/>
            <person name="Walter F."/>
            <person name="Albersmeier A."/>
            <person name="Kalinowski J."/>
            <person name="Ruckert C."/>
        </authorList>
    </citation>
    <scope>NUCLEOTIDE SEQUENCE</scope>
    <source>
        <strain evidence="2">CGMCC 1.12506</strain>
    </source>
</reference>
<feature type="repeat" description="ANK" evidence="1">
    <location>
        <begin position="51"/>
        <end position="83"/>
    </location>
</feature>
<reference evidence="2" key="2">
    <citation type="submission" date="2020-09" db="EMBL/GenBank/DDBJ databases">
        <authorList>
            <person name="Sun Q."/>
            <person name="Zhou Y."/>
        </authorList>
    </citation>
    <scope>NUCLEOTIDE SEQUENCE</scope>
    <source>
        <strain evidence="2">CGMCC 1.12506</strain>
    </source>
</reference>
<dbReference type="Pfam" id="PF00023">
    <property type="entry name" value="Ank"/>
    <property type="match status" value="1"/>
</dbReference>
<feature type="repeat" description="ANK" evidence="1">
    <location>
        <begin position="116"/>
        <end position="148"/>
    </location>
</feature>
<evidence type="ECO:0000313" key="2">
    <source>
        <dbReference type="EMBL" id="GGD29336.1"/>
    </source>
</evidence>
<dbReference type="Gene3D" id="1.25.40.20">
    <property type="entry name" value="Ankyrin repeat-containing domain"/>
    <property type="match status" value="2"/>
</dbReference>
<dbReference type="AlphaFoldDB" id="A0A917DDZ0"/>
<feature type="repeat" description="ANK" evidence="1">
    <location>
        <begin position="83"/>
        <end position="115"/>
    </location>
</feature>
<dbReference type="InterPro" id="IPR039323">
    <property type="entry name" value="ANKRD_45/46/60"/>
</dbReference>
<dbReference type="SMART" id="SM00248">
    <property type="entry name" value="ANK"/>
    <property type="match status" value="3"/>
</dbReference>
<dbReference type="InterPro" id="IPR036770">
    <property type="entry name" value="Ankyrin_rpt-contain_sf"/>
</dbReference>
<dbReference type="PANTHER" id="PTHR22677">
    <property type="entry name" value="ANKYRIN REPEAT DOMAIN-CONTAINING PROTEIN 60"/>
    <property type="match status" value="1"/>
</dbReference>
<keyword evidence="3" id="KW-1185">Reference proteome</keyword>
<dbReference type="SUPFAM" id="SSF48403">
    <property type="entry name" value="Ankyrin repeat"/>
    <property type="match status" value="1"/>
</dbReference>
<dbReference type="InterPro" id="IPR002110">
    <property type="entry name" value="Ankyrin_rpt"/>
</dbReference>
<sequence length="170" mass="18829">MKKIIFVLIFIQSLPCFSQRDIFSIARDGNVKELIAYLELHPNAGNEVTKEGFSPLVLACYRGNKEVAQFLIENSKDLNSKSTMGTPLMAVAVKGYTDLAQLLLKNGANPDGTDEKGTTALMYAVQFRNIELVKVLLEHNANKTLQDKNGKTAFEFAVFSGNDEIINLLK</sequence>
<evidence type="ECO:0000313" key="3">
    <source>
        <dbReference type="Proteomes" id="UP000625735"/>
    </source>
</evidence>
<comment type="caution">
    <text evidence="2">The sequence shown here is derived from an EMBL/GenBank/DDBJ whole genome shotgun (WGS) entry which is preliminary data.</text>
</comment>
<evidence type="ECO:0000256" key="1">
    <source>
        <dbReference type="PROSITE-ProRule" id="PRU00023"/>
    </source>
</evidence>
<keyword evidence="1" id="KW-0040">ANK repeat</keyword>
<accession>A0A917DDZ0</accession>
<dbReference type="PROSITE" id="PS50088">
    <property type="entry name" value="ANK_REPEAT"/>
    <property type="match status" value="3"/>
</dbReference>
<dbReference type="Pfam" id="PF12796">
    <property type="entry name" value="Ank_2"/>
    <property type="match status" value="1"/>
</dbReference>
<protein>
    <submittedName>
        <fullName evidence="2">Ankyrin repeat-containing protein</fullName>
    </submittedName>
</protein>
<dbReference type="EMBL" id="BMFG01000007">
    <property type="protein sequence ID" value="GGD29336.1"/>
    <property type="molecule type" value="Genomic_DNA"/>
</dbReference>